<dbReference type="RefSeq" id="WP_349426512.1">
    <property type="nucleotide sequence ID" value="NZ_CP151632.1"/>
</dbReference>
<dbReference type="Pfam" id="PF00326">
    <property type="entry name" value="Peptidase_S9"/>
    <property type="match status" value="1"/>
</dbReference>
<proteinExistence type="predicted"/>
<protein>
    <submittedName>
        <fullName evidence="2">Prolyl oligopeptidase family serine peptidase</fullName>
    </submittedName>
</protein>
<dbReference type="EMBL" id="CP151632">
    <property type="protein sequence ID" value="WZO35693.1"/>
    <property type="molecule type" value="Genomic_DNA"/>
</dbReference>
<dbReference type="AlphaFoldDB" id="A0AAU6SFK3"/>
<sequence>MSGASVHVLVLPGGSYATHAERSSEPIVDWLASIGLSASVFRYPLMTRHPGPLLAIRAEIGSRRAAGVDTVGLMGFSAGGHAAGLAAYAPHGERDEVPDFVALAYPVVSMELGSHGASRINLLGEDADAALRVATSLDRLVSPDAPPSFFWHTVGDTVVPVEHAYLLGSALARSGVPHEAHIFERGNHALGLAREAGPASAWTTLCRSWLRSYGWAP</sequence>
<dbReference type="SUPFAM" id="SSF53474">
    <property type="entry name" value="alpha/beta-Hydrolases"/>
    <property type="match status" value="1"/>
</dbReference>
<feature type="domain" description="Peptidase S9 prolyl oligopeptidase catalytic" evidence="1">
    <location>
        <begin position="67"/>
        <end position="193"/>
    </location>
</feature>
<dbReference type="Gene3D" id="3.40.50.1820">
    <property type="entry name" value="alpha/beta hydrolase"/>
    <property type="match status" value="1"/>
</dbReference>
<name>A0AAU6SFK3_9MICO</name>
<dbReference type="InterPro" id="IPR029058">
    <property type="entry name" value="AB_hydrolase_fold"/>
</dbReference>
<gene>
    <name evidence="2" type="ORF">MRBLWS13_003398</name>
</gene>
<reference evidence="2" key="1">
    <citation type="submission" date="2024-04" db="EMBL/GenBank/DDBJ databases">
        <authorList>
            <person name="Roder T."/>
            <person name="Oberhansli S."/>
            <person name="Kreuzer M."/>
        </authorList>
    </citation>
    <scope>NUCLEOTIDE SEQUENCE</scope>
    <source>
        <strain evidence="2">LWS13-1.2</strain>
    </source>
</reference>
<dbReference type="InterPro" id="IPR001375">
    <property type="entry name" value="Peptidase_S9_cat"/>
</dbReference>
<evidence type="ECO:0000259" key="1">
    <source>
        <dbReference type="Pfam" id="PF00326"/>
    </source>
</evidence>
<organism evidence="2">
    <name type="scientific">Microbacterium sp. LWS13-1.2</name>
    <dbReference type="NCBI Taxonomy" id="3135264"/>
    <lineage>
        <taxon>Bacteria</taxon>
        <taxon>Bacillati</taxon>
        <taxon>Actinomycetota</taxon>
        <taxon>Actinomycetes</taxon>
        <taxon>Micrococcales</taxon>
        <taxon>Microbacteriaceae</taxon>
        <taxon>Microbacterium</taxon>
    </lineage>
</organism>
<dbReference type="GO" id="GO:0008236">
    <property type="term" value="F:serine-type peptidase activity"/>
    <property type="evidence" value="ECO:0007669"/>
    <property type="project" value="InterPro"/>
</dbReference>
<accession>A0AAU6SFK3</accession>
<dbReference type="GO" id="GO:0006508">
    <property type="term" value="P:proteolysis"/>
    <property type="evidence" value="ECO:0007669"/>
    <property type="project" value="InterPro"/>
</dbReference>
<evidence type="ECO:0000313" key="2">
    <source>
        <dbReference type="EMBL" id="WZO35693.1"/>
    </source>
</evidence>